<evidence type="ECO:0000313" key="2">
    <source>
        <dbReference type="Proteomes" id="UP000225320"/>
    </source>
</evidence>
<protein>
    <submittedName>
        <fullName evidence="1">Uncharacterized protein</fullName>
    </submittedName>
</protein>
<dbReference type="EMBL" id="NVOI01000114">
    <property type="protein sequence ID" value="PGG84523.1"/>
    <property type="molecule type" value="Genomic_DNA"/>
</dbReference>
<proteinExistence type="predicted"/>
<name>A0A2B5CS32_9BACI</name>
<organism evidence="1 2">
    <name type="scientific">Bacillus toyonensis</name>
    <dbReference type="NCBI Taxonomy" id="155322"/>
    <lineage>
        <taxon>Bacteria</taxon>
        <taxon>Bacillati</taxon>
        <taxon>Bacillota</taxon>
        <taxon>Bacilli</taxon>
        <taxon>Bacillales</taxon>
        <taxon>Bacillaceae</taxon>
        <taxon>Bacillus</taxon>
        <taxon>Bacillus cereus group</taxon>
    </lineage>
</organism>
<reference evidence="1 2" key="1">
    <citation type="submission" date="2017-09" db="EMBL/GenBank/DDBJ databases">
        <title>Large-scale bioinformatics analysis of Bacillus genomes uncovers conserved roles of natural products in bacterial physiology.</title>
        <authorList>
            <consortium name="Agbiome Team Llc"/>
            <person name="Bleich R.M."/>
            <person name="Grubbs K.J."/>
            <person name="Santa Maria K.C."/>
            <person name="Allen S.E."/>
            <person name="Farag S."/>
            <person name="Shank E.A."/>
            <person name="Bowers A."/>
        </authorList>
    </citation>
    <scope>NUCLEOTIDE SEQUENCE [LARGE SCALE GENOMIC DNA]</scope>
    <source>
        <strain evidence="1 2">AFS094862</strain>
    </source>
</reference>
<comment type="caution">
    <text evidence="1">The sequence shown here is derived from an EMBL/GenBank/DDBJ whole genome shotgun (WGS) entry which is preliminary data.</text>
</comment>
<accession>A0A2B5CS32</accession>
<dbReference type="Proteomes" id="UP000225320">
    <property type="component" value="Unassembled WGS sequence"/>
</dbReference>
<sequence length="73" mass="8793">MIKNTAQATLYFASPIFNQYVHVFYFQQAITILTLVDIYFLNMYFNLLTLIFNIFLITNQTQRKTFVTFMKDF</sequence>
<dbReference type="AlphaFoldDB" id="A0A2B5CS32"/>
<evidence type="ECO:0000313" key="1">
    <source>
        <dbReference type="EMBL" id="PGG84523.1"/>
    </source>
</evidence>
<gene>
    <name evidence="1" type="ORF">CON73_26085</name>
</gene>